<dbReference type="KEGG" id="ppp:112283558"/>
<dbReference type="Gramene" id="Pp3c6_26980V3.2">
    <property type="protein sequence ID" value="Pp3c6_26980V3.2"/>
    <property type="gene ID" value="Pp3c6_26980"/>
</dbReference>
<dbReference type="SUPFAM" id="SSF53335">
    <property type="entry name" value="S-adenosyl-L-methionine-dependent methyltransferases"/>
    <property type="match status" value="1"/>
</dbReference>
<dbReference type="Pfam" id="PF05063">
    <property type="entry name" value="MT-A70"/>
    <property type="match status" value="1"/>
</dbReference>
<feature type="region of interest" description="Disordered" evidence="4">
    <location>
        <begin position="834"/>
        <end position="883"/>
    </location>
</feature>
<proteinExistence type="inferred from homology"/>
<dbReference type="GO" id="GO:0008168">
    <property type="term" value="F:methyltransferase activity"/>
    <property type="evidence" value="ECO:0007669"/>
    <property type="project" value="InterPro"/>
</dbReference>
<dbReference type="OrthoDB" id="14833at2759"/>
<reference evidence="6" key="3">
    <citation type="submission" date="2020-12" db="UniProtKB">
        <authorList>
            <consortium name="EnsemblPlants"/>
        </authorList>
    </citation>
    <scope>IDENTIFICATION</scope>
</reference>
<dbReference type="GO" id="GO:0036396">
    <property type="term" value="C:RNA N6-methyladenosine methyltransferase complex"/>
    <property type="evidence" value="ECO:0000318"/>
    <property type="project" value="GO_Central"/>
</dbReference>
<dbReference type="Proteomes" id="UP000006727">
    <property type="component" value="Chromosome 6"/>
</dbReference>
<keyword evidence="7" id="KW-1185">Reference proteome</keyword>
<dbReference type="EMBL" id="ABEU02000006">
    <property type="protein sequence ID" value="PNR53168.1"/>
    <property type="molecule type" value="Genomic_DNA"/>
</dbReference>
<feature type="region of interest" description="Disordered" evidence="4">
    <location>
        <begin position="1"/>
        <end position="189"/>
    </location>
</feature>
<keyword evidence="2" id="KW-0539">Nucleus</keyword>
<dbReference type="RefSeq" id="XP_024378156.1">
    <property type="nucleotide sequence ID" value="XM_024522388.2"/>
</dbReference>
<evidence type="ECO:0000313" key="5">
    <source>
        <dbReference type="EMBL" id="PNR53168.1"/>
    </source>
</evidence>
<dbReference type="PANTHER" id="PTHR13107">
    <property type="entry name" value="N6-ADENOSINE-METHYLTRANSFERASE NON-CATALYTIC SUBUNIT"/>
    <property type="match status" value="1"/>
</dbReference>
<dbReference type="InterPro" id="IPR007757">
    <property type="entry name" value="MT-A70-like"/>
</dbReference>
<feature type="region of interest" description="Disordered" evidence="4">
    <location>
        <begin position="204"/>
        <end position="526"/>
    </location>
</feature>
<feature type="region of interest" description="Disordered" evidence="4">
    <location>
        <begin position="1174"/>
        <end position="1263"/>
    </location>
</feature>
<dbReference type="STRING" id="3218.A0A2K1KHB8"/>
<feature type="compositionally biased region" description="Basic and acidic residues" evidence="4">
    <location>
        <begin position="497"/>
        <end position="526"/>
    </location>
</feature>
<evidence type="ECO:0000256" key="2">
    <source>
        <dbReference type="ARBA" id="ARBA00023242"/>
    </source>
</evidence>
<dbReference type="SMR" id="A0A2K1KHB8"/>
<evidence type="ECO:0000256" key="4">
    <source>
        <dbReference type="SAM" id="MobiDB-lite"/>
    </source>
</evidence>
<feature type="compositionally biased region" description="Basic and acidic residues" evidence="4">
    <location>
        <begin position="428"/>
        <end position="472"/>
    </location>
</feature>
<feature type="compositionally biased region" description="Polar residues" evidence="4">
    <location>
        <begin position="1198"/>
        <end position="1217"/>
    </location>
</feature>
<protein>
    <recommendedName>
        <fullName evidence="8">Methyltransferase-like protein 1</fullName>
    </recommendedName>
</protein>
<evidence type="ECO:0000256" key="3">
    <source>
        <dbReference type="PROSITE-ProRule" id="PRU00489"/>
    </source>
</evidence>
<evidence type="ECO:0000313" key="7">
    <source>
        <dbReference type="Proteomes" id="UP000006727"/>
    </source>
</evidence>
<dbReference type="Gramene" id="Pp3c6_26980V3.3">
    <property type="protein sequence ID" value="Pp3c6_26980V3.3"/>
    <property type="gene ID" value="Pp3c6_26980"/>
</dbReference>
<evidence type="ECO:0000313" key="6">
    <source>
        <dbReference type="EnsemblPlants" id="Pp3c6_26980V3.1"/>
    </source>
</evidence>
<organism evidence="5">
    <name type="scientific">Physcomitrium patens</name>
    <name type="common">Spreading-leaved earth moss</name>
    <name type="synonym">Physcomitrella patens</name>
    <dbReference type="NCBI Taxonomy" id="3218"/>
    <lineage>
        <taxon>Eukaryota</taxon>
        <taxon>Viridiplantae</taxon>
        <taxon>Streptophyta</taxon>
        <taxon>Embryophyta</taxon>
        <taxon>Bryophyta</taxon>
        <taxon>Bryophytina</taxon>
        <taxon>Bryopsida</taxon>
        <taxon>Funariidae</taxon>
        <taxon>Funariales</taxon>
        <taxon>Funariaceae</taxon>
        <taxon>Physcomitrium</taxon>
    </lineage>
</organism>
<dbReference type="PROSITE" id="PS00092">
    <property type="entry name" value="N6_MTASE"/>
    <property type="match status" value="1"/>
</dbReference>
<feature type="compositionally biased region" description="Basic and acidic residues" evidence="4">
    <location>
        <begin position="588"/>
        <end position="597"/>
    </location>
</feature>
<feature type="compositionally biased region" description="Gly residues" evidence="4">
    <location>
        <begin position="624"/>
        <end position="633"/>
    </location>
</feature>
<dbReference type="PROSITE" id="PS51143">
    <property type="entry name" value="MT_A70"/>
    <property type="match status" value="1"/>
</dbReference>
<dbReference type="Gramene" id="Pp3c6_26980V3.1">
    <property type="protein sequence ID" value="Pp3c6_26980V3.1"/>
    <property type="gene ID" value="Pp3c6_26980"/>
</dbReference>
<dbReference type="FunCoup" id="A0A2K1KHB8">
    <property type="interactions" value="1578"/>
</dbReference>
<evidence type="ECO:0008006" key="8">
    <source>
        <dbReference type="Google" id="ProtNLM"/>
    </source>
</evidence>
<feature type="region of interest" description="Disordered" evidence="4">
    <location>
        <begin position="624"/>
        <end position="658"/>
    </location>
</feature>
<accession>A0A2K1KHB8</accession>
<sequence>MEGGCKSLLSEKVKCSSQVAHDEDSQDFKKLVARGEAEPGEGEGEGGGDNELKKPERNRREKERLEKEELDEWEKSTHYREKRSGNWSKEKCHFDHTQSRDKSEWRDLKVGNNLEGEREESGNKIPSLGRRRGRDTLEREDCDLGGRFLGGDDREGEREREQKKGRGMEWQRERDKGKERERERKRRDELYWNDQQHIGSERYDDRYCDLNGGGRSTVKGRENRGYRVKEKYRSRGTGREELDDRHRRVSWDRREDERTGKLASKESTHGFMRDSAVAREKVDEDGSRRPRWDEEKGKKSLSRDSIEEAKLSRSKVEDLVDKVHATEKDSGSDLPDDRCRLKGKHGRPVTSPQSPDDRRELYKGGTCAISSRSPDDRRDHRSSKAIANSRSPHDRRVERSDWEDVERDWSDGREEYDRAKSCKKRGTHNRDYDSSEREHDRYRSREGTYDRSWERRKEIDKVDNAGRSYERHQNHRKGNRDAVRGRDSNFQVEQDICESKKRHDIADREKPDGRMSERESSERNRMDRDLVERLRNTQGFASMSDSTGPGRQLPLNYAEPGRGFCSHGGPYMPSGDYFGGVGMIDWDGPTKDDRIPPREGIFLRGDDRFMDNDYPVGHDPDYGPGRGAAGDGGMSCNPHPGRGRGSKVLPNNRGRGGMLGHEGRLLFNNNHSGPMLRGMQHQQQLQCGKMRGPRGGPKGARGHCRELQRPSVNPLLMGPGISPRYGPMGPQGLMPGMKMGPGSGPGPTPGPNLSQIPLLPFGGPMFWGIGPGSIDVGMMGCPPGHAPVIGPGPGGLGPRFGPGIVPGPGSKMFFNPPGPGRGSHGVMSIVSFGGSAPPFSGQSGGGGRGQISDRGPPGGGRGLVGRASGLPGRGPSRGEQNDYSQHFVDTGLQPQNFIRDVELADRFEEFPKLKELITRKDQLIAKRATPPMYMQYDLRTTDLSPDVFGIKFDLILVDPPWEEYVRRAPGIGHSMEWWSAEEIQNLRIEAIADTPAFIFLWVGDAEGLEQGRLCLKKWGFRRCEDICWVKTNRENPTPALRHDSNTLFQHSKEHCLMGIKGTVRRSTDGHIIHANVDTDIIISEDPEYGSTQKPEELYHIIEHFAQGIRRIELFGEDHNIRSGWVTVGKGLTSSNYNPQTYAKNFTDLEEKVWQGARGNPVIDAPHLVGTTPEIEALRPKSPPPRPQAQPFGQGYGGNSLSQPSAGNSVSKKTSTEQAGGIQNGHPVALIPGAGHGSVNPPGTGSVVIGQSPHAGGRGGGHGQIPKICPILPGPLTKAQGAAPGIVRSGGDVQEATSAEDVLHCHHIND</sequence>
<feature type="compositionally biased region" description="Basic and acidic residues" evidence="4">
    <location>
        <begin position="9"/>
        <end position="37"/>
    </location>
</feature>
<comment type="similarity">
    <text evidence="3">Belongs to the MT-A70-like family.</text>
</comment>
<dbReference type="PROSITE" id="PS51592">
    <property type="entry name" value="SAM_MTA70L_2"/>
    <property type="match status" value="1"/>
</dbReference>
<feature type="region of interest" description="Disordered" evidence="4">
    <location>
        <begin position="588"/>
        <end position="607"/>
    </location>
</feature>
<dbReference type="GO" id="GO:0003729">
    <property type="term" value="F:mRNA binding"/>
    <property type="evidence" value="ECO:0000318"/>
    <property type="project" value="GO_Central"/>
</dbReference>
<dbReference type="GO" id="GO:0032259">
    <property type="term" value="P:methylation"/>
    <property type="evidence" value="ECO:0007669"/>
    <property type="project" value="InterPro"/>
</dbReference>
<evidence type="ECO:0000256" key="1">
    <source>
        <dbReference type="ARBA" id="ARBA00004123"/>
    </source>
</evidence>
<dbReference type="InterPro" id="IPR045123">
    <property type="entry name" value="METTL14-like"/>
</dbReference>
<name>A0A2K1KHB8_PHYPA</name>
<dbReference type="GO" id="GO:0016556">
    <property type="term" value="P:mRNA modification"/>
    <property type="evidence" value="ECO:0000318"/>
    <property type="project" value="GO_Central"/>
</dbReference>
<dbReference type="InterPro" id="IPR029063">
    <property type="entry name" value="SAM-dependent_MTases_sf"/>
</dbReference>
<reference evidence="5 7" key="2">
    <citation type="journal article" date="2018" name="Plant J.">
        <title>The Physcomitrella patens chromosome-scale assembly reveals moss genome structure and evolution.</title>
        <authorList>
            <person name="Lang D."/>
            <person name="Ullrich K.K."/>
            <person name="Murat F."/>
            <person name="Fuchs J."/>
            <person name="Jenkins J."/>
            <person name="Haas F.B."/>
            <person name="Piednoel M."/>
            <person name="Gundlach H."/>
            <person name="Van Bel M."/>
            <person name="Meyberg R."/>
            <person name="Vives C."/>
            <person name="Morata J."/>
            <person name="Symeonidi A."/>
            <person name="Hiss M."/>
            <person name="Muchero W."/>
            <person name="Kamisugi Y."/>
            <person name="Saleh O."/>
            <person name="Blanc G."/>
            <person name="Decker E.L."/>
            <person name="van Gessel N."/>
            <person name="Grimwood J."/>
            <person name="Hayes R.D."/>
            <person name="Graham S.W."/>
            <person name="Gunter L.E."/>
            <person name="McDaniel S.F."/>
            <person name="Hoernstein S.N.W."/>
            <person name="Larsson A."/>
            <person name="Li F.W."/>
            <person name="Perroud P.F."/>
            <person name="Phillips J."/>
            <person name="Ranjan P."/>
            <person name="Rokshar D.S."/>
            <person name="Rothfels C.J."/>
            <person name="Schneider L."/>
            <person name="Shu S."/>
            <person name="Stevenson D.W."/>
            <person name="Thummler F."/>
            <person name="Tillich M."/>
            <person name="Villarreal Aguilar J.C."/>
            <person name="Widiez T."/>
            <person name="Wong G.K."/>
            <person name="Wymore A."/>
            <person name="Zhang Y."/>
            <person name="Zimmer A.D."/>
            <person name="Quatrano R.S."/>
            <person name="Mayer K.F.X."/>
            <person name="Goodstein D."/>
            <person name="Casacuberta J.M."/>
            <person name="Vandepoele K."/>
            <person name="Reski R."/>
            <person name="Cuming A.C."/>
            <person name="Tuskan G.A."/>
            <person name="Maumus F."/>
            <person name="Salse J."/>
            <person name="Schmutz J."/>
            <person name="Rensing S.A."/>
        </authorList>
    </citation>
    <scope>NUCLEOTIDE SEQUENCE [LARGE SCALE GENOMIC DNA]</scope>
    <source>
        <strain evidence="6 7">cv. Gransden 2004</strain>
    </source>
</reference>
<dbReference type="GeneID" id="112283558"/>
<dbReference type="GO" id="GO:0005634">
    <property type="term" value="C:nucleus"/>
    <property type="evidence" value="ECO:0000318"/>
    <property type="project" value="GO_Central"/>
</dbReference>
<comment type="subcellular location">
    <subcellularLocation>
        <location evidence="1">Nucleus</location>
    </subcellularLocation>
</comment>
<dbReference type="EnsemblPlants" id="Pp3c6_26980V3.1">
    <property type="protein sequence ID" value="Pp3c6_26980V3.1"/>
    <property type="gene ID" value="Pp3c6_26980"/>
</dbReference>
<dbReference type="InterPro" id="IPR002052">
    <property type="entry name" value="DNA_methylase_N6_adenine_CS"/>
</dbReference>
<gene>
    <name evidence="6" type="primary">LOC112283558</name>
    <name evidence="5" type="ORF">PHYPA_009543</name>
</gene>
<feature type="compositionally biased region" description="Basic and acidic residues" evidence="4">
    <location>
        <begin position="50"/>
        <end position="122"/>
    </location>
</feature>
<feature type="compositionally biased region" description="Basic and acidic residues" evidence="4">
    <location>
        <begin position="219"/>
        <end position="340"/>
    </location>
</feature>
<feature type="compositionally biased region" description="Basic and acidic residues" evidence="4">
    <location>
        <begin position="391"/>
        <end position="420"/>
    </location>
</feature>
<dbReference type="EnsemblPlants" id="Pp3c6_26980V3.3">
    <property type="protein sequence ID" value="Pp3c6_26980V3.3"/>
    <property type="gene ID" value="Pp3c6_26980"/>
</dbReference>
<dbReference type="EnsemblPlants" id="Pp3c6_26980V3.2">
    <property type="protein sequence ID" value="Pp3c6_26980V3.2"/>
    <property type="gene ID" value="Pp3c6_26980"/>
</dbReference>
<dbReference type="PANTHER" id="PTHR13107:SF0">
    <property type="entry name" value="N6-ADENOSINE-METHYLTRANSFERASE NON-CATALYTIC SUBUNIT"/>
    <property type="match status" value="1"/>
</dbReference>
<feature type="compositionally biased region" description="Basic and acidic residues" evidence="4">
    <location>
        <begin position="134"/>
        <end position="189"/>
    </location>
</feature>
<reference evidence="5 7" key="1">
    <citation type="journal article" date="2008" name="Science">
        <title>The Physcomitrella genome reveals evolutionary insights into the conquest of land by plants.</title>
        <authorList>
            <person name="Rensing S."/>
            <person name="Lang D."/>
            <person name="Zimmer A."/>
            <person name="Terry A."/>
            <person name="Salamov A."/>
            <person name="Shapiro H."/>
            <person name="Nishiyama T."/>
            <person name="Perroud P.-F."/>
            <person name="Lindquist E."/>
            <person name="Kamisugi Y."/>
            <person name="Tanahashi T."/>
            <person name="Sakakibara K."/>
            <person name="Fujita T."/>
            <person name="Oishi K."/>
            <person name="Shin-I T."/>
            <person name="Kuroki Y."/>
            <person name="Toyoda A."/>
            <person name="Suzuki Y."/>
            <person name="Hashimoto A."/>
            <person name="Yamaguchi K."/>
            <person name="Sugano A."/>
            <person name="Kohara Y."/>
            <person name="Fujiyama A."/>
            <person name="Anterola A."/>
            <person name="Aoki S."/>
            <person name="Ashton N."/>
            <person name="Barbazuk W.B."/>
            <person name="Barker E."/>
            <person name="Bennetzen J."/>
            <person name="Bezanilla M."/>
            <person name="Blankenship R."/>
            <person name="Cho S.H."/>
            <person name="Dutcher S."/>
            <person name="Estelle M."/>
            <person name="Fawcett J.A."/>
            <person name="Gundlach H."/>
            <person name="Hanada K."/>
            <person name="Heyl A."/>
            <person name="Hicks K.A."/>
            <person name="Hugh J."/>
            <person name="Lohr M."/>
            <person name="Mayer K."/>
            <person name="Melkozernov A."/>
            <person name="Murata T."/>
            <person name="Nelson D."/>
            <person name="Pils B."/>
            <person name="Prigge M."/>
            <person name="Reiss B."/>
            <person name="Renner T."/>
            <person name="Rombauts S."/>
            <person name="Rushton P."/>
            <person name="Sanderfoot A."/>
            <person name="Schween G."/>
            <person name="Shiu S.-H."/>
            <person name="Stueber K."/>
            <person name="Theodoulou F.L."/>
            <person name="Tu H."/>
            <person name="Van de Peer Y."/>
            <person name="Verrier P.J."/>
            <person name="Waters E."/>
            <person name="Wood A."/>
            <person name="Yang L."/>
            <person name="Cove D."/>
            <person name="Cuming A."/>
            <person name="Hasebe M."/>
            <person name="Lucas S."/>
            <person name="Mishler D.B."/>
            <person name="Reski R."/>
            <person name="Grigoriev I."/>
            <person name="Quatrano R.S."/>
            <person name="Boore J.L."/>
        </authorList>
    </citation>
    <scope>NUCLEOTIDE SEQUENCE [LARGE SCALE GENOMIC DNA]</scope>
    <source>
        <strain evidence="6 7">cv. Gransden 2004</strain>
    </source>
</reference>
<feature type="compositionally biased region" description="Acidic residues" evidence="4">
    <location>
        <begin position="38"/>
        <end position="48"/>
    </location>
</feature>
<dbReference type="PaxDb" id="3218-PP1S279_18V6.1"/>